<protein>
    <submittedName>
        <fullName evidence="2">Preprotein-translocase subunit g</fullName>
    </submittedName>
</protein>
<name>A0A896SQM0_9FLOR</name>
<evidence type="ECO:0000313" key="2">
    <source>
        <dbReference type="EMBL" id="QSD57126.1"/>
    </source>
</evidence>
<keyword evidence="2" id="KW-0150">Chloroplast</keyword>
<evidence type="ECO:0000256" key="1">
    <source>
        <dbReference type="SAM" id="Phobius"/>
    </source>
</evidence>
<proteinExistence type="predicted"/>
<keyword evidence="2" id="KW-0934">Plastid</keyword>
<accession>A0A896SQM0</accession>
<feature type="transmembrane region" description="Helical" evidence="1">
    <location>
        <begin position="44"/>
        <end position="65"/>
    </location>
</feature>
<dbReference type="RefSeq" id="YP_010170985.1">
    <property type="nucleotide sequence ID" value="NC_057618.1"/>
</dbReference>
<geneLocation type="chloroplast" evidence="2"/>
<dbReference type="GeneID" id="67279495"/>
<keyword evidence="1" id="KW-0472">Membrane</keyword>
<sequence>MIKIFFYLFSFFTIFLILIVNPSKNNVNNFNYQSKILNFRSNQLFLQKLIAFNVVIFFLLIIIFLL</sequence>
<gene>
    <name evidence="2" type="primary">secG</name>
</gene>
<keyword evidence="1" id="KW-0812">Transmembrane</keyword>
<feature type="transmembrane region" description="Helical" evidence="1">
    <location>
        <begin position="6"/>
        <end position="23"/>
    </location>
</feature>
<keyword evidence="1" id="KW-1133">Transmembrane helix</keyword>
<dbReference type="AlphaFoldDB" id="A0A896SQM0"/>
<dbReference type="EMBL" id="MW309501">
    <property type="protein sequence ID" value="QSD57126.1"/>
    <property type="molecule type" value="Genomic_DNA"/>
</dbReference>
<reference evidence="2" key="1">
    <citation type="submission" date="2020-11" db="EMBL/GenBank/DDBJ databases">
        <authorList>
            <person name="Paiano M.O."/>
        </authorList>
    </citation>
    <scope>NUCLEOTIDE SEQUENCE</scope>
</reference>
<organism evidence="2">
    <name type="scientific">Chondria tumulosa</name>
    <dbReference type="NCBI Taxonomy" id="2740715"/>
    <lineage>
        <taxon>Eukaryota</taxon>
        <taxon>Rhodophyta</taxon>
        <taxon>Florideophyceae</taxon>
        <taxon>Rhodymeniophycidae</taxon>
        <taxon>Ceramiales</taxon>
        <taxon>Rhodomelaceae</taxon>
        <taxon>Chondrieae</taxon>
        <taxon>Chondria</taxon>
    </lineage>
</organism>